<organism evidence="1 2">
    <name type="scientific">Rhizophagus irregularis</name>
    <dbReference type="NCBI Taxonomy" id="588596"/>
    <lineage>
        <taxon>Eukaryota</taxon>
        <taxon>Fungi</taxon>
        <taxon>Fungi incertae sedis</taxon>
        <taxon>Mucoromycota</taxon>
        <taxon>Glomeromycotina</taxon>
        <taxon>Glomeromycetes</taxon>
        <taxon>Glomerales</taxon>
        <taxon>Glomeraceae</taxon>
        <taxon>Rhizophagus</taxon>
    </lineage>
</organism>
<dbReference type="Proteomes" id="UP000232722">
    <property type="component" value="Unassembled WGS sequence"/>
</dbReference>
<evidence type="ECO:0000313" key="1">
    <source>
        <dbReference type="EMBL" id="PKB92483.1"/>
    </source>
</evidence>
<dbReference type="AlphaFoldDB" id="A0A2N0ND25"/>
<accession>A0A2N0ND25</accession>
<evidence type="ECO:0000313" key="2">
    <source>
        <dbReference type="Proteomes" id="UP000232722"/>
    </source>
</evidence>
<dbReference type="EMBL" id="LLXJ01010907">
    <property type="protein sequence ID" value="PKB92483.1"/>
    <property type="molecule type" value="Genomic_DNA"/>
</dbReference>
<reference evidence="1 2" key="2">
    <citation type="submission" date="2017-09" db="EMBL/GenBank/DDBJ databases">
        <title>Extensive intraspecific genome diversity in a model arbuscular mycorrhizal fungus.</title>
        <authorList>
            <person name="Chen E.C."/>
            <person name="Morin E."/>
            <person name="Beaudet D."/>
            <person name="Noel J."/>
            <person name="Ndikumana S."/>
            <person name="Charron P."/>
            <person name="St-Onge C."/>
            <person name="Giorgi J."/>
            <person name="Grigoriev I.V."/>
            <person name="Roux C."/>
            <person name="Martin F.M."/>
            <person name="Corradi N."/>
        </authorList>
    </citation>
    <scope>NUCLEOTIDE SEQUENCE [LARGE SCALE GENOMIC DNA]</scope>
    <source>
        <strain evidence="1 2">A5</strain>
    </source>
</reference>
<name>A0A2N0ND25_9GLOM</name>
<proteinExistence type="predicted"/>
<reference evidence="1 2" key="1">
    <citation type="submission" date="2016-04" db="EMBL/GenBank/DDBJ databases">
        <title>Genome analyses suggest a sexual origin of heterokaryosis in a supposedly ancient asexual fungus.</title>
        <authorList>
            <person name="Ropars J."/>
            <person name="Sedzielewska K."/>
            <person name="Noel J."/>
            <person name="Charron P."/>
            <person name="Farinelli L."/>
            <person name="Marton T."/>
            <person name="Kruger M."/>
            <person name="Pelin A."/>
            <person name="Brachmann A."/>
            <person name="Corradi N."/>
        </authorList>
    </citation>
    <scope>NUCLEOTIDE SEQUENCE [LARGE SCALE GENOMIC DNA]</scope>
    <source>
        <strain evidence="1 2">A5</strain>
    </source>
</reference>
<gene>
    <name evidence="1" type="ORF">RhiirA5_508265</name>
</gene>
<comment type="caution">
    <text evidence="1">The sequence shown here is derived from an EMBL/GenBank/DDBJ whole genome shotgun (WGS) entry which is preliminary data.</text>
</comment>
<protein>
    <submittedName>
        <fullName evidence="1">Uncharacterized protein</fullName>
    </submittedName>
</protein>
<sequence>MCGWKQITIETLSGSNVSTSGLLGGSLSSIVDSTYPFEKILQQELLWCLSCMKYPSNDKSINHIKTLNEKILKYPNFIKCLKVRILEWIKQQPTNDWQYEVASNKQNLYPYPSFSAALQTHIRTLFKKPIAQILCALERLSATKTFFSINERARSKGNYEKLLEFWEQVYMDKKIVKIENMQNPKPDGYNMQAGSLLDLEFPFSLYFMNQIN</sequence>
<feature type="non-terminal residue" evidence="1">
    <location>
        <position position="212"/>
    </location>
</feature>